<dbReference type="PANTHER" id="PTHR30055:SF234">
    <property type="entry name" value="HTH-TYPE TRANSCRIPTIONAL REGULATOR BETI"/>
    <property type="match status" value="1"/>
</dbReference>
<dbReference type="InterPro" id="IPR036271">
    <property type="entry name" value="Tet_transcr_reg_TetR-rel_C_sf"/>
</dbReference>
<evidence type="ECO:0000256" key="1">
    <source>
        <dbReference type="ARBA" id="ARBA00023015"/>
    </source>
</evidence>
<protein>
    <recommendedName>
        <fullName evidence="4">HTH tetR-type domain-containing protein</fullName>
    </recommendedName>
</protein>
<dbReference type="PANTHER" id="PTHR30055">
    <property type="entry name" value="HTH-TYPE TRANSCRIPTIONAL REGULATOR RUTR"/>
    <property type="match status" value="1"/>
</dbReference>
<dbReference type="PROSITE" id="PS01081">
    <property type="entry name" value="HTH_TETR_1"/>
    <property type="match status" value="1"/>
</dbReference>
<dbReference type="SUPFAM" id="SSF48498">
    <property type="entry name" value="Tetracyclin repressor-like, C-terminal domain"/>
    <property type="match status" value="1"/>
</dbReference>
<keyword evidence="2" id="KW-0238">DNA-binding</keyword>
<dbReference type="PRINTS" id="PR00455">
    <property type="entry name" value="HTHTETR"/>
</dbReference>
<name>A0A644TC21_9ZZZZ</name>
<dbReference type="GO" id="GO:0003700">
    <property type="term" value="F:DNA-binding transcription factor activity"/>
    <property type="evidence" value="ECO:0007669"/>
    <property type="project" value="TreeGrafter"/>
</dbReference>
<evidence type="ECO:0000256" key="2">
    <source>
        <dbReference type="ARBA" id="ARBA00023125"/>
    </source>
</evidence>
<evidence type="ECO:0000259" key="4">
    <source>
        <dbReference type="PROSITE" id="PS50977"/>
    </source>
</evidence>
<dbReference type="AlphaFoldDB" id="A0A644TC21"/>
<dbReference type="Gene3D" id="1.10.357.10">
    <property type="entry name" value="Tetracycline Repressor, domain 2"/>
    <property type="match status" value="1"/>
</dbReference>
<keyword evidence="3" id="KW-0804">Transcription</keyword>
<sequence>MGIEERKTRERENRHDLILRKAKSLILDRGVGSFSMQDIAQASELSKATLYLYFENKEAILVEILQEALSDFTELARLRIPVEGTGLQALQALWETYLELLGESQDLVVLTGIKNYLDPEFPFGDVQASEKFARTTAGLVDLIESLLRRGMEDGSIYRSEDPERQARTVIMFATSVIDTISRVPRPRRDTALMRDGMRETFELILRALASDKVDRSTLRLSL</sequence>
<gene>
    <name evidence="5" type="ORF">SDC9_10131</name>
</gene>
<reference evidence="5" key="1">
    <citation type="submission" date="2019-08" db="EMBL/GenBank/DDBJ databases">
        <authorList>
            <person name="Kucharzyk K."/>
            <person name="Murdoch R.W."/>
            <person name="Higgins S."/>
            <person name="Loffler F."/>
        </authorList>
    </citation>
    <scope>NUCLEOTIDE SEQUENCE</scope>
</reference>
<dbReference type="EMBL" id="VSSQ01000025">
    <property type="protein sequence ID" value="MPL64476.1"/>
    <property type="molecule type" value="Genomic_DNA"/>
</dbReference>
<dbReference type="InterPro" id="IPR009057">
    <property type="entry name" value="Homeodomain-like_sf"/>
</dbReference>
<dbReference type="GO" id="GO:0000976">
    <property type="term" value="F:transcription cis-regulatory region binding"/>
    <property type="evidence" value="ECO:0007669"/>
    <property type="project" value="TreeGrafter"/>
</dbReference>
<dbReference type="SUPFAM" id="SSF46689">
    <property type="entry name" value="Homeodomain-like"/>
    <property type="match status" value="1"/>
</dbReference>
<proteinExistence type="predicted"/>
<dbReference type="InterPro" id="IPR023772">
    <property type="entry name" value="DNA-bd_HTH_TetR-type_CS"/>
</dbReference>
<feature type="domain" description="HTH tetR-type" evidence="4">
    <location>
        <begin position="12"/>
        <end position="72"/>
    </location>
</feature>
<keyword evidence="1" id="KW-0805">Transcription regulation</keyword>
<accession>A0A644TC21</accession>
<evidence type="ECO:0000313" key="5">
    <source>
        <dbReference type="EMBL" id="MPL64476.1"/>
    </source>
</evidence>
<organism evidence="5">
    <name type="scientific">bioreactor metagenome</name>
    <dbReference type="NCBI Taxonomy" id="1076179"/>
    <lineage>
        <taxon>unclassified sequences</taxon>
        <taxon>metagenomes</taxon>
        <taxon>ecological metagenomes</taxon>
    </lineage>
</organism>
<dbReference type="InterPro" id="IPR050109">
    <property type="entry name" value="HTH-type_TetR-like_transc_reg"/>
</dbReference>
<dbReference type="Pfam" id="PF00440">
    <property type="entry name" value="TetR_N"/>
    <property type="match status" value="1"/>
</dbReference>
<comment type="caution">
    <text evidence="5">The sequence shown here is derived from an EMBL/GenBank/DDBJ whole genome shotgun (WGS) entry which is preliminary data.</text>
</comment>
<dbReference type="PROSITE" id="PS50977">
    <property type="entry name" value="HTH_TETR_2"/>
    <property type="match status" value="1"/>
</dbReference>
<evidence type="ECO:0000256" key="3">
    <source>
        <dbReference type="ARBA" id="ARBA00023163"/>
    </source>
</evidence>
<dbReference type="Gene3D" id="1.10.10.60">
    <property type="entry name" value="Homeodomain-like"/>
    <property type="match status" value="1"/>
</dbReference>
<dbReference type="InterPro" id="IPR001647">
    <property type="entry name" value="HTH_TetR"/>
</dbReference>